<dbReference type="AlphaFoldDB" id="A0AAV9V4R4"/>
<gene>
    <name evidence="2" type="ORF">TWF730_008460</name>
</gene>
<comment type="caution">
    <text evidence="2">The sequence shown here is derived from an EMBL/GenBank/DDBJ whole genome shotgun (WGS) entry which is preliminary data.</text>
</comment>
<proteinExistence type="predicted"/>
<protein>
    <submittedName>
        <fullName evidence="2">Uncharacterized protein</fullName>
    </submittedName>
</protein>
<dbReference type="Proteomes" id="UP001373714">
    <property type="component" value="Unassembled WGS sequence"/>
</dbReference>
<sequence length="264" mass="29388">MPKSTSRLSISGGLRELRDRLNPIHQNLRRLIIQNALNRDVIKSLLADLLMTLQYINTNPKYEVGEIQRLVMPILDGSKEQLQPNLRARRTWLADFQNILVLNGMRGVNGWLQGEPPVEYLAFLEAKNPRIYRMISSIRFQHNNLILLQAETPKLILAAESLLKICIGEGTIDMIHRFPKINLEGYAGIILALDNGASPPPISYDSDAPSGETTANSNLSQSSSDPSDLSSNTPRVVNTKRRGEIYPKISKCSPMGTDPTPPPV</sequence>
<organism evidence="2 3">
    <name type="scientific">Orbilia blumenaviensis</name>
    <dbReference type="NCBI Taxonomy" id="1796055"/>
    <lineage>
        <taxon>Eukaryota</taxon>
        <taxon>Fungi</taxon>
        <taxon>Dikarya</taxon>
        <taxon>Ascomycota</taxon>
        <taxon>Pezizomycotina</taxon>
        <taxon>Orbiliomycetes</taxon>
        <taxon>Orbiliales</taxon>
        <taxon>Orbiliaceae</taxon>
        <taxon>Orbilia</taxon>
    </lineage>
</organism>
<evidence type="ECO:0000313" key="2">
    <source>
        <dbReference type="EMBL" id="KAK6354040.1"/>
    </source>
</evidence>
<keyword evidence="3" id="KW-1185">Reference proteome</keyword>
<name>A0AAV9V4R4_9PEZI</name>
<dbReference type="EMBL" id="JAVHNS010000005">
    <property type="protein sequence ID" value="KAK6354040.1"/>
    <property type="molecule type" value="Genomic_DNA"/>
</dbReference>
<reference evidence="2 3" key="1">
    <citation type="submission" date="2019-10" db="EMBL/GenBank/DDBJ databases">
        <authorList>
            <person name="Palmer J.M."/>
        </authorList>
    </citation>
    <scope>NUCLEOTIDE SEQUENCE [LARGE SCALE GENOMIC DNA]</scope>
    <source>
        <strain evidence="2 3">TWF730</strain>
    </source>
</reference>
<feature type="region of interest" description="Disordered" evidence="1">
    <location>
        <begin position="201"/>
        <end position="264"/>
    </location>
</feature>
<accession>A0AAV9V4R4</accession>
<evidence type="ECO:0000313" key="3">
    <source>
        <dbReference type="Proteomes" id="UP001373714"/>
    </source>
</evidence>
<feature type="compositionally biased region" description="Low complexity" evidence="1">
    <location>
        <begin position="216"/>
        <end position="232"/>
    </location>
</feature>
<evidence type="ECO:0000256" key="1">
    <source>
        <dbReference type="SAM" id="MobiDB-lite"/>
    </source>
</evidence>